<dbReference type="HOGENOM" id="CLU_2887070_0_0_1"/>
<gene>
    <name evidence="2" type="ORF">O9G_001259</name>
</gene>
<evidence type="ECO:0000313" key="3">
    <source>
        <dbReference type="Proteomes" id="UP000030755"/>
    </source>
</evidence>
<evidence type="ECO:0000256" key="1">
    <source>
        <dbReference type="SAM" id="Phobius"/>
    </source>
</evidence>
<dbReference type="EMBL" id="KE561054">
    <property type="protein sequence ID" value="EPZ33508.1"/>
    <property type="molecule type" value="Genomic_DNA"/>
</dbReference>
<proteinExistence type="predicted"/>
<dbReference type="AlphaFoldDB" id="A0A075ATC7"/>
<keyword evidence="3" id="KW-1185">Reference proteome</keyword>
<organism evidence="2 3">
    <name type="scientific">Rozella allomycis (strain CSF55)</name>
    <dbReference type="NCBI Taxonomy" id="988480"/>
    <lineage>
        <taxon>Eukaryota</taxon>
        <taxon>Fungi</taxon>
        <taxon>Fungi incertae sedis</taxon>
        <taxon>Cryptomycota</taxon>
        <taxon>Cryptomycota incertae sedis</taxon>
        <taxon>Rozella</taxon>
    </lineage>
</organism>
<sequence>MKESTSSDFKVITLTEVVRNESIYTRAYVMYLITVAADMLVVVIVVRLSQVFYISPLNLDAIV</sequence>
<reference evidence="2 3" key="1">
    <citation type="journal article" date="2013" name="Curr. Biol.">
        <title>Shared signatures of parasitism and phylogenomics unite Cryptomycota and microsporidia.</title>
        <authorList>
            <person name="James T.Y."/>
            <person name="Pelin A."/>
            <person name="Bonen L."/>
            <person name="Ahrendt S."/>
            <person name="Sain D."/>
            <person name="Corradi N."/>
            <person name="Stajich J.E."/>
        </authorList>
    </citation>
    <scope>NUCLEOTIDE SEQUENCE [LARGE SCALE GENOMIC DNA]</scope>
    <source>
        <strain evidence="2 3">CSF55</strain>
    </source>
</reference>
<evidence type="ECO:0000313" key="2">
    <source>
        <dbReference type="EMBL" id="EPZ33508.1"/>
    </source>
</evidence>
<protein>
    <submittedName>
        <fullName evidence="2">Uncharacterized protein</fullName>
    </submittedName>
</protein>
<name>A0A075ATC7_ROZAC</name>
<keyword evidence="1" id="KW-1133">Transmembrane helix</keyword>
<keyword evidence="1" id="KW-0472">Membrane</keyword>
<feature type="transmembrane region" description="Helical" evidence="1">
    <location>
        <begin position="28"/>
        <end position="48"/>
    </location>
</feature>
<dbReference type="Proteomes" id="UP000030755">
    <property type="component" value="Unassembled WGS sequence"/>
</dbReference>
<keyword evidence="1" id="KW-0812">Transmembrane</keyword>
<accession>A0A075ATC7</accession>